<dbReference type="Proteomes" id="UP001499910">
    <property type="component" value="Unassembled WGS sequence"/>
</dbReference>
<gene>
    <name evidence="1" type="ORF">GCM10023209_19600</name>
</gene>
<name>A0ABP9LBY6_9RHOB</name>
<proteinExistence type="predicted"/>
<evidence type="ECO:0000313" key="1">
    <source>
        <dbReference type="EMBL" id="GAA5073554.1"/>
    </source>
</evidence>
<keyword evidence="2" id="KW-1185">Reference proteome</keyword>
<dbReference type="EMBL" id="BAABHW010000002">
    <property type="protein sequence ID" value="GAA5073554.1"/>
    <property type="molecule type" value="Genomic_DNA"/>
</dbReference>
<sequence>MSDFEFRTCPRCNGYGVLDSGRNCPECGGVGRGGLHGSGQIGSGEIIIETGTGRRVSLSEFLESVGGNA</sequence>
<accession>A0ABP9LBY6</accession>
<dbReference type="RefSeq" id="WP_259550478.1">
    <property type="nucleotide sequence ID" value="NZ_BAABHW010000002.1"/>
</dbReference>
<reference evidence="2" key="1">
    <citation type="journal article" date="2019" name="Int. J. Syst. Evol. Microbiol.">
        <title>The Global Catalogue of Microorganisms (GCM) 10K type strain sequencing project: providing services to taxonomists for standard genome sequencing and annotation.</title>
        <authorList>
            <consortium name="The Broad Institute Genomics Platform"/>
            <consortium name="The Broad Institute Genome Sequencing Center for Infectious Disease"/>
            <person name="Wu L."/>
            <person name="Ma J."/>
        </authorList>
    </citation>
    <scope>NUCLEOTIDE SEQUENCE [LARGE SCALE GENOMIC DNA]</scope>
    <source>
        <strain evidence="2">JCM 18015</strain>
    </source>
</reference>
<protein>
    <submittedName>
        <fullName evidence="1">Uncharacterized protein</fullName>
    </submittedName>
</protein>
<comment type="caution">
    <text evidence="1">The sequence shown here is derived from an EMBL/GenBank/DDBJ whole genome shotgun (WGS) entry which is preliminary data.</text>
</comment>
<evidence type="ECO:0000313" key="2">
    <source>
        <dbReference type="Proteomes" id="UP001499910"/>
    </source>
</evidence>
<dbReference type="Gene3D" id="6.20.20.10">
    <property type="match status" value="1"/>
</dbReference>
<organism evidence="1 2">
    <name type="scientific">[Roseibacterium] beibuensis</name>
    <dbReference type="NCBI Taxonomy" id="1193142"/>
    <lineage>
        <taxon>Bacteria</taxon>
        <taxon>Pseudomonadati</taxon>
        <taxon>Pseudomonadota</taxon>
        <taxon>Alphaproteobacteria</taxon>
        <taxon>Rhodobacterales</taxon>
        <taxon>Roseobacteraceae</taxon>
        <taxon>Roseicyclus</taxon>
    </lineage>
</organism>